<proteinExistence type="predicted"/>
<feature type="signal peptide" evidence="1">
    <location>
        <begin position="1"/>
        <end position="22"/>
    </location>
</feature>
<evidence type="ECO:0000313" key="3">
    <source>
        <dbReference type="Proteomes" id="UP000075883"/>
    </source>
</evidence>
<keyword evidence="1" id="KW-0732">Signal</keyword>
<name>A0A182MAG3_9DIPT</name>
<accession>A0A182MAG3</accession>
<protein>
    <recommendedName>
        <fullName evidence="4">C-type lectin domain-containing protein</fullName>
    </recommendedName>
</protein>
<sequence length="588" mass="67174">MGSVLMVLTVAALAFFTTPSTATLLSSSSASFLTVNRCEEYPVKQLNFVERSKIPHDCRCPPGFVAVRTYPQTNRALCVGIRSAGPWQDGCVQSGTSTDYYDLDQTDLGEVRELLLHLNVSECWISARRLLKFGELVRRLPGTHWNAPVELPKHSHLLFPVSNYSKNHACATVRIDQQSDQLAYQNCSATLPQLCIYREASLLQLHCEANEFTTRYSSHQRYCFSIRKSSWSTVRLLRLAMKANGSFLIDNNRKGQLLVEMYDASKDCSDSSNVIYADQKESTHHAHRRDADDTQTISNRDLIRIASSDPNNFACIAQQRLQIENDSLVVSDGTGPGMYLYFDKARHKLFLTVYGDRWFWREDPSSNGFVCFTNANDEQLYRPRVKRLRSSHVQWGELAPNASTIAADRMMYEVKLEEYGPPRPYWCEAHLVPDFALIKTDTVMAQRKANCRRYFSATIELLLARSSSRTPDTLRLKDYDGRIEEYIKNRRKRLPELKHIFAAIKSIQVKRVEDFWTSASNDWYTVRLVLHIVTKCAKKWDKAELLEPERNEIGKMSFIVAPSFITGSCIRLSSISFTLQISALQHPA</sequence>
<evidence type="ECO:0008006" key="4">
    <source>
        <dbReference type="Google" id="ProtNLM"/>
    </source>
</evidence>
<dbReference type="VEuPathDB" id="VectorBase:ACUA013461"/>
<keyword evidence="3" id="KW-1185">Reference proteome</keyword>
<evidence type="ECO:0000313" key="2">
    <source>
        <dbReference type="EnsemblMetazoa" id="ACUA013461-PA"/>
    </source>
</evidence>
<dbReference type="AlphaFoldDB" id="A0A182MAG3"/>
<dbReference type="Proteomes" id="UP000075883">
    <property type="component" value="Unassembled WGS sequence"/>
</dbReference>
<dbReference type="EMBL" id="AXCM01000646">
    <property type="status" value="NOT_ANNOTATED_CDS"/>
    <property type="molecule type" value="Genomic_DNA"/>
</dbReference>
<organism evidence="2 3">
    <name type="scientific">Anopheles culicifacies</name>
    <dbReference type="NCBI Taxonomy" id="139723"/>
    <lineage>
        <taxon>Eukaryota</taxon>
        <taxon>Metazoa</taxon>
        <taxon>Ecdysozoa</taxon>
        <taxon>Arthropoda</taxon>
        <taxon>Hexapoda</taxon>
        <taxon>Insecta</taxon>
        <taxon>Pterygota</taxon>
        <taxon>Neoptera</taxon>
        <taxon>Endopterygota</taxon>
        <taxon>Diptera</taxon>
        <taxon>Nematocera</taxon>
        <taxon>Culicoidea</taxon>
        <taxon>Culicidae</taxon>
        <taxon>Anophelinae</taxon>
        <taxon>Anopheles</taxon>
        <taxon>culicifacies species complex</taxon>
    </lineage>
</organism>
<reference evidence="2" key="2">
    <citation type="submission" date="2020-05" db="UniProtKB">
        <authorList>
            <consortium name="EnsemblMetazoa"/>
        </authorList>
    </citation>
    <scope>IDENTIFICATION</scope>
    <source>
        <strain evidence="2">A-37</strain>
    </source>
</reference>
<evidence type="ECO:0000256" key="1">
    <source>
        <dbReference type="SAM" id="SignalP"/>
    </source>
</evidence>
<reference evidence="3" key="1">
    <citation type="submission" date="2013-09" db="EMBL/GenBank/DDBJ databases">
        <title>The Genome Sequence of Anopheles culicifacies species A.</title>
        <authorList>
            <consortium name="The Broad Institute Genomics Platform"/>
            <person name="Neafsey D.E."/>
            <person name="Besansky N."/>
            <person name="Howell P."/>
            <person name="Walton C."/>
            <person name="Young S.K."/>
            <person name="Zeng Q."/>
            <person name="Gargeya S."/>
            <person name="Fitzgerald M."/>
            <person name="Haas B."/>
            <person name="Abouelleil A."/>
            <person name="Allen A.W."/>
            <person name="Alvarado L."/>
            <person name="Arachchi H.M."/>
            <person name="Berlin A.M."/>
            <person name="Chapman S.B."/>
            <person name="Gainer-Dewar J."/>
            <person name="Goldberg J."/>
            <person name="Griggs A."/>
            <person name="Gujja S."/>
            <person name="Hansen M."/>
            <person name="Howarth C."/>
            <person name="Imamovic A."/>
            <person name="Ireland A."/>
            <person name="Larimer J."/>
            <person name="McCowan C."/>
            <person name="Murphy C."/>
            <person name="Pearson M."/>
            <person name="Poon T.W."/>
            <person name="Priest M."/>
            <person name="Roberts A."/>
            <person name="Saif S."/>
            <person name="Shea T."/>
            <person name="Sisk P."/>
            <person name="Sykes S."/>
            <person name="Wortman J."/>
            <person name="Nusbaum C."/>
            <person name="Birren B."/>
        </authorList>
    </citation>
    <scope>NUCLEOTIDE SEQUENCE [LARGE SCALE GENOMIC DNA]</scope>
    <source>
        <strain evidence="3">A-37</strain>
    </source>
</reference>
<feature type="chain" id="PRO_5008128060" description="C-type lectin domain-containing protein" evidence="1">
    <location>
        <begin position="23"/>
        <end position="588"/>
    </location>
</feature>
<dbReference type="STRING" id="139723.A0A182MAG3"/>
<dbReference type="EnsemblMetazoa" id="ACUA013461-RA">
    <property type="protein sequence ID" value="ACUA013461-PA"/>
    <property type="gene ID" value="ACUA013461"/>
</dbReference>